<feature type="transmembrane region" description="Helical" evidence="6">
    <location>
        <begin position="160"/>
        <end position="182"/>
    </location>
</feature>
<evidence type="ECO:0000313" key="8">
    <source>
        <dbReference type="EMBL" id="CDK26345.1"/>
    </source>
</evidence>
<feature type="transmembrane region" description="Helical" evidence="6">
    <location>
        <begin position="62"/>
        <end position="88"/>
    </location>
</feature>
<dbReference type="PROSITE" id="PS50850">
    <property type="entry name" value="MFS"/>
    <property type="match status" value="1"/>
</dbReference>
<feature type="transmembrane region" description="Helical" evidence="6">
    <location>
        <begin position="415"/>
        <end position="435"/>
    </location>
</feature>
<sequence length="512" mass="57092">MSVDSYTKEVPVEVSEMISKEALQVIQTAKADAAAQYLVEFDGKFEPLTPKEEKWAIMKCDLCLIPVLFFTATMGAVDKVSLGTAAIFGFRTDTNLVGQQYSWLSSIIFIGSLVGMWPMSYLVQRFRLGKVLAICSMLWSTFCLLLCACHSFPGLAALRFLMGFVESAIVPGCSLMISVFYLKTESPHRTAIVFVFASSVINGALSSLASVFGNQIPTWKYIFILVGSVSFVWSCFVLWFLPDSPLNARFLNDREKYFMVRRVAANSTGVENKEWKWYQVKEAFLDIRVYIVMLFNFGINIPNGGLSTFSSIIIKNLGFTSVESSLMGMPTGVIASLSTVFFTWWGSRWVNRRCFVSILSLIVPLVGAVVVYAVDRSNVAGQLVGLYMMYFYFASYVVIISLVQANTAGNTKKSVTYSFNYLGYCGGAVTGSQTFRANQAPKYTGGFISMIVAYCVCILLCVVYWLICVYLNKKKELADDNEATTALGLEGLEDEQLLDLTDMEQKHFRYIT</sequence>
<feature type="transmembrane region" description="Helical" evidence="6">
    <location>
        <begin position="354"/>
        <end position="374"/>
    </location>
</feature>
<dbReference type="Gene3D" id="1.20.1250.20">
    <property type="entry name" value="MFS general substrate transporter like domains"/>
    <property type="match status" value="2"/>
</dbReference>
<reference evidence="8" key="2">
    <citation type="submission" date="2014-02" db="EMBL/GenBank/DDBJ databases">
        <title>Complete DNA sequence of /Kuraishia capsulata/ illustrates novel genomic features among budding yeasts (/Saccharomycotina/).</title>
        <authorList>
            <person name="Morales L."/>
            <person name="Noel B."/>
            <person name="Porcel B."/>
            <person name="Marcet-Houben M."/>
            <person name="Hullo M-F."/>
            <person name="Sacerdot C."/>
            <person name="Tekaia F."/>
            <person name="Leh-Louis V."/>
            <person name="Despons L."/>
            <person name="Khanna V."/>
            <person name="Aury J-M."/>
            <person name="Barbe V."/>
            <person name="Couloux A."/>
            <person name="Labadie K."/>
            <person name="Pelletier E."/>
            <person name="Souciet J-L."/>
            <person name="Boekhout T."/>
            <person name="Gabaldon T."/>
            <person name="Wincker P."/>
            <person name="Dujon B."/>
        </authorList>
    </citation>
    <scope>NUCLEOTIDE SEQUENCE</scope>
    <source>
        <strain evidence="8">CBS 1993</strain>
    </source>
</reference>
<evidence type="ECO:0000256" key="2">
    <source>
        <dbReference type="ARBA" id="ARBA00022448"/>
    </source>
</evidence>
<dbReference type="PANTHER" id="PTHR43791:SF41">
    <property type="entry name" value="MAJOR FACILITATOR SUPERFAMILY (MFS) PROFILE DOMAIN-CONTAINING PROTEIN"/>
    <property type="match status" value="1"/>
</dbReference>
<dbReference type="GO" id="GO:0016020">
    <property type="term" value="C:membrane"/>
    <property type="evidence" value="ECO:0007669"/>
    <property type="project" value="UniProtKB-SubCell"/>
</dbReference>
<feature type="transmembrane region" description="Helical" evidence="6">
    <location>
        <begin position="380"/>
        <end position="403"/>
    </location>
</feature>
<name>W6MVJ7_9ASCO</name>
<accession>W6MVJ7</accession>
<protein>
    <recommendedName>
        <fullName evidence="7">Major facilitator superfamily (MFS) profile domain-containing protein</fullName>
    </recommendedName>
</protein>
<feature type="domain" description="Major facilitator superfamily (MFS) profile" evidence="7">
    <location>
        <begin position="64"/>
        <end position="476"/>
    </location>
</feature>
<dbReference type="Proteomes" id="UP000019384">
    <property type="component" value="Unassembled WGS sequence"/>
</dbReference>
<keyword evidence="2" id="KW-0813">Transport</keyword>
<dbReference type="STRING" id="1382522.W6MVJ7"/>
<dbReference type="AlphaFoldDB" id="W6MVJ7"/>
<keyword evidence="4 6" id="KW-1133">Transmembrane helix</keyword>
<dbReference type="GO" id="GO:0022857">
    <property type="term" value="F:transmembrane transporter activity"/>
    <property type="evidence" value="ECO:0007669"/>
    <property type="project" value="InterPro"/>
</dbReference>
<dbReference type="SUPFAM" id="SSF103473">
    <property type="entry name" value="MFS general substrate transporter"/>
    <property type="match status" value="1"/>
</dbReference>
<gene>
    <name evidence="8" type="ORF">KUCA_T00002316001</name>
</gene>
<dbReference type="Pfam" id="PF07690">
    <property type="entry name" value="MFS_1"/>
    <property type="match status" value="1"/>
</dbReference>
<reference evidence="8" key="1">
    <citation type="submission" date="2013-12" db="EMBL/GenBank/DDBJ databases">
        <authorList>
            <person name="Genoscope - CEA"/>
        </authorList>
    </citation>
    <scope>NUCLEOTIDE SEQUENCE</scope>
    <source>
        <strain evidence="8">CBS 1993</strain>
    </source>
</reference>
<feature type="transmembrane region" description="Helical" evidence="6">
    <location>
        <begin position="447"/>
        <end position="467"/>
    </location>
</feature>
<comment type="subcellular location">
    <subcellularLocation>
        <location evidence="1">Membrane</location>
        <topology evidence="1">Multi-pass membrane protein</topology>
    </subcellularLocation>
</comment>
<proteinExistence type="predicted"/>
<evidence type="ECO:0000256" key="5">
    <source>
        <dbReference type="ARBA" id="ARBA00023136"/>
    </source>
</evidence>
<dbReference type="PANTHER" id="PTHR43791">
    <property type="entry name" value="PERMEASE-RELATED"/>
    <property type="match status" value="1"/>
</dbReference>
<dbReference type="InterPro" id="IPR020846">
    <property type="entry name" value="MFS_dom"/>
</dbReference>
<dbReference type="InterPro" id="IPR036259">
    <property type="entry name" value="MFS_trans_sf"/>
</dbReference>
<keyword evidence="5 6" id="KW-0472">Membrane</keyword>
<dbReference type="InterPro" id="IPR011701">
    <property type="entry name" value="MFS"/>
</dbReference>
<feature type="transmembrane region" description="Helical" evidence="6">
    <location>
        <begin position="326"/>
        <end position="347"/>
    </location>
</feature>
<evidence type="ECO:0000256" key="3">
    <source>
        <dbReference type="ARBA" id="ARBA00022692"/>
    </source>
</evidence>
<dbReference type="GeneID" id="34519739"/>
<feature type="transmembrane region" description="Helical" evidence="6">
    <location>
        <begin position="289"/>
        <end position="314"/>
    </location>
</feature>
<feature type="transmembrane region" description="Helical" evidence="6">
    <location>
        <begin position="131"/>
        <end position="154"/>
    </location>
</feature>
<keyword evidence="9" id="KW-1185">Reference proteome</keyword>
<evidence type="ECO:0000256" key="6">
    <source>
        <dbReference type="SAM" id="Phobius"/>
    </source>
</evidence>
<dbReference type="RefSeq" id="XP_022458351.1">
    <property type="nucleotide sequence ID" value="XM_022602557.1"/>
</dbReference>
<feature type="transmembrane region" description="Helical" evidence="6">
    <location>
        <begin position="191"/>
        <end position="213"/>
    </location>
</feature>
<dbReference type="EMBL" id="HG793127">
    <property type="protein sequence ID" value="CDK26345.1"/>
    <property type="molecule type" value="Genomic_DNA"/>
</dbReference>
<feature type="transmembrane region" description="Helical" evidence="6">
    <location>
        <begin position="219"/>
        <end position="241"/>
    </location>
</feature>
<evidence type="ECO:0000256" key="1">
    <source>
        <dbReference type="ARBA" id="ARBA00004141"/>
    </source>
</evidence>
<evidence type="ECO:0000256" key="4">
    <source>
        <dbReference type="ARBA" id="ARBA00022989"/>
    </source>
</evidence>
<keyword evidence="3 6" id="KW-0812">Transmembrane</keyword>
<feature type="transmembrane region" description="Helical" evidence="6">
    <location>
        <begin position="100"/>
        <end position="119"/>
    </location>
</feature>
<organism evidence="8 9">
    <name type="scientific">Kuraishia capsulata CBS 1993</name>
    <dbReference type="NCBI Taxonomy" id="1382522"/>
    <lineage>
        <taxon>Eukaryota</taxon>
        <taxon>Fungi</taxon>
        <taxon>Dikarya</taxon>
        <taxon>Ascomycota</taxon>
        <taxon>Saccharomycotina</taxon>
        <taxon>Pichiomycetes</taxon>
        <taxon>Pichiales</taxon>
        <taxon>Pichiaceae</taxon>
        <taxon>Kuraishia</taxon>
    </lineage>
</organism>
<evidence type="ECO:0000259" key="7">
    <source>
        <dbReference type="PROSITE" id="PS50850"/>
    </source>
</evidence>
<evidence type="ECO:0000313" key="9">
    <source>
        <dbReference type="Proteomes" id="UP000019384"/>
    </source>
</evidence>
<dbReference type="OrthoDB" id="4454541at2759"/>
<dbReference type="HOGENOM" id="CLU_001265_0_5_1"/>